<proteinExistence type="inferred from homology"/>
<evidence type="ECO:0000256" key="4">
    <source>
        <dbReference type="ARBA" id="ARBA00022692"/>
    </source>
</evidence>
<dbReference type="InterPro" id="IPR032808">
    <property type="entry name" value="DoxX"/>
</dbReference>
<keyword evidence="6 7" id="KW-0472">Membrane</keyword>
<dbReference type="RefSeq" id="WP_025726998.1">
    <property type="nucleotide sequence ID" value="NZ_JAAIWK010000014.1"/>
</dbReference>
<sequence length="133" mass="14075">MIDLGLLIIRIMVGIVFFYYGSQKLFGWFGGYGIKGTGGWFESVGIKPGNAIALFSGLAELVSGILFILGLFLPIAAVLITIVMLGAIVKVHGPKGFANAAGGFEYNLMLIVIAIGMALIGPGAYSLHDYLNF</sequence>
<evidence type="ECO:0000313" key="8">
    <source>
        <dbReference type="EMBL" id="NEY20214.1"/>
    </source>
</evidence>
<dbReference type="EMBL" id="JAAIWK010000014">
    <property type="protein sequence ID" value="NEY20214.1"/>
    <property type="molecule type" value="Genomic_DNA"/>
</dbReference>
<feature type="transmembrane region" description="Helical" evidence="7">
    <location>
        <begin position="7"/>
        <end position="22"/>
    </location>
</feature>
<dbReference type="Pfam" id="PF07681">
    <property type="entry name" value="DoxX"/>
    <property type="match status" value="1"/>
</dbReference>
<dbReference type="PANTHER" id="PTHR33452:SF10">
    <property type="entry name" value="OXIDOREDUCTASE MHQP-RELATED"/>
    <property type="match status" value="1"/>
</dbReference>
<feature type="transmembrane region" description="Helical" evidence="7">
    <location>
        <begin position="108"/>
        <end position="127"/>
    </location>
</feature>
<comment type="caution">
    <text evidence="8">The sequence shown here is derived from an EMBL/GenBank/DDBJ whole genome shotgun (WGS) entry which is preliminary data.</text>
</comment>
<evidence type="ECO:0000256" key="6">
    <source>
        <dbReference type="ARBA" id="ARBA00023136"/>
    </source>
</evidence>
<dbReference type="Proteomes" id="UP000476934">
    <property type="component" value="Unassembled WGS sequence"/>
</dbReference>
<evidence type="ECO:0000313" key="9">
    <source>
        <dbReference type="Proteomes" id="UP000476934"/>
    </source>
</evidence>
<evidence type="ECO:0000256" key="2">
    <source>
        <dbReference type="ARBA" id="ARBA00006679"/>
    </source>
</evidence>
<feature type="transmembrane region" description="Helical" evidence="7">
    <location>
        <begin position="65"/>
        <end position="88"/>
    </location>
</feature>
<name>A0A6M0P672_9BACI</name>
<evidence type="ECO:0000256" key="1">
    <source>
        <dbReference type="ARBA" id="ARBA00004651"/>
    </source>
</evidence>
<comment type="subcellular location">
    <subcellularLocation>
        <location evidence="1">Cell membrane</location>
        <topology evidence="1">Multi-pass membrane protein</topology>
    </subcellularLocation>
</comment>
<dbReference type="GO" id="GO:0005886">
    <property type="term" value="C:plasma membrane"/>
    <property type="evidence" value="ECO:0007669"/>
    <property type="project" value="UniProtKB-SubCell"/>
</dbReference>
<keyword evidence="4 7" id="KW-0812">Transmembrane</keyword>
<dbReference type="PANTHER" id="PTHR33452">
    <property type="entry name" value="OXIDOREDUCTASE CATD-RELATED"/>
    <property type="match status" value="1"/>
</dbReference>
<organism evidence="8 9">
    <name type="scientific">Heyndrickxia ginsengihumi</name>
    <dbReference type="NCBI Taxonomy" id="363870"/>
    <lineage>
        <taxon>Bacteria</taxon>
        <taxon>Bacillati</taxon>
        <taxon>Bacillota</taxon>
        <taxon>Bacilli</taxon>
        <taxon>Bacillales</taxon>
        <taxon>Bacillaceae</taxon>
        <taxon>Heyndrickxia</taxon>
    </lineage>
</organism>
<comment type="similarity">
    <text evidence="2">Belongs to the DoxX family.</text>
</comment>
<protein>
    <submittedName>
        <fullName evidence="8">DoxX family protein</fullName>
    </submittedName>
</protein>
<dbReference type="InterPro" id="IPR051907">
    <property type="entry name" value="DoxX-like_oxidoreductase"/>
</dbReference>
<evidence type="ECO:0000256" key="5">
    <source>
        <dbReference type="ARBA" id="ARBA00022989"/>
    </source>
</evidence>
<keyword evidence="9" id="KW-1185">Reference proteome</keyword>
<gene>
    <name evidence="8" type="ORF">G4D61_09605</name>
</gene>
<accession>A0A6M0P672</accession>
<keyword evidence="3" id="KW-1003">Cell membrane</keyword>
<dbReference type="AlphaFoldDB" id="A0A6M0P672"/>
<reference evidence="8 9" key="1">
    <citation type="submission" date="2020-03" db="EMBL/GenBank/DDBJ databases">
        <title>Bacillus aquiflavi sp. nov., isolated from yellow water of strong flavor Chinese baijiu in Yibin region of China.</title>
        <authorList>
            <person name="Xie J."/>
        </authorList>
    </citation>
    <scope>NUCLEOTIDE SEQUENCE [LARGE SCALE GENOMIC DNA]</scope>
    <source>
        <strain evidence="8 9">Gsoil 114</strain>
    </source>
</reference>
<evidence type="ECO:0000256" key="3">
    <source>
        <dbReference type="ARBA" id="ARBA00022475"/>
    </source>
</evidence>
<keyword evidence="5 7" id="KW-1133">Transmembrane helix</keyword>
<evidence type="ECO:0000256" key="7">
    <source>
        <dbReference type="SAM" id="Phobius"/>
    </source>
</evidence>